<dbReference type="PROSITE" id="PS50940">
    <property type="entry name" value="CHIT_BIND_II"/>
    <property type="match status" value="1"/>
</dbReference>
<keyword evidence="2 6" id="KW-0732">Signal</keyword>
<evidence type="ECO:0000256" key="1">
    <source>
        <dbReference type="ARBA" id="ARBA00022669"/>
    </source>
</evidence>
<reference evidence="9" key="1">
    <citation type="submission" date="2025-08" db="UniProtKB">
        <authorList>
            <consortium name="RefSeq"/>
        </authorList>
    </citation>
    <scope>IDENTIFICATION</scope>
</reference>
<keyword evidence="1" id="KW-0147">Chitin-binding</keyword>
<organism evidence="8 9">
    <name type="scientific">Aplysia californica</name>
    <name type="common">California sea hare</name>
    <dbReference type="NCBI Taxonomy" id="6500"/>
    <lineage>
        <taxon>Eukaryota</taxon>
        <taxon>Metazoa</taxon>
        <taxon>Spiralia</taxon>
        <taxon>Lophotrochozoa</taxon>
        <taxon>Mollusca</taxon>
        <taxon>Gastropoda</taxon>
        <taxon>Heterobranchia</taxon>
        <taxon>Euthyneura</taxon>
        <taxon>Tectipleura</taxon>
        <taxon>Aplysiida</taxon>
        <taxon>Aplysioidea</taxon>
        <taxon>Aplysiidae</taxon>
        <taxon>Aplysia</taxon>
    </lineage>
</organism>
<evidence type="ECO:0000256" key="3">
    <source>
        <dbReference type="ARBA" id="ARBA00022737"/>
    </source>
</evidence>
<evidence type="ECO:0000313" key="9">
    <source>
        <dbReference type="RefSeq" id="XP_012935252.1"/>
    </source>
</evidence>
<dbReference type="PANTHER" id="PTHR23301:SF0">
    <property type="entry name" value="CHITIN-BINDING TYPE-2 DOMAIN-CONTAINING PROTEIN-RELATED"/>
    <property type="match status" value="1"/>
</dbReference>
<evidence type="ECO:0000313" key="8">
    <source>
        <dbReference type="Proteomes" id="UP000694888"/>
    </source>
</evidence>
<dbReference type="SUPFAM" id="SSF57625">
    <property type="entry name" value="Invertebrate chitin-binding proteins"/>
    <property type="match status" value="3"/>
</dbReference>
<feature type="chain" id="PRO_5047160422" evidence="6">
    <location>
        <begin position="18"/>
        <end position="247"/>
    </location>
</feature>
<accession>A0ABM0ZVC8</accession>
<sequence length="247" mass="26713">MNAMLFVAALVLGLACAAPSREKRQIQNCVDPFRNVPSPCQNNPTNQVYFPHPTDNSKFLQCDVYDRMYIIQCPVGEVFDATLTACRPRTATVTTAPFRPPIYTAAPITQAPATNNPCTATAISRGQVYFAIATDKNKFIECDLAGNPNVLACPTGLFWEQGLLSCVYPLNAGGAAPLNPVSTLTGSVTNPCNAQAINSGHFFFPHPNPAKFIQCDLWGQVFEVDCPAGLLWNAYQETCYSPSPISG</sequence>
<feature type="signal peptide" evidence="6">
    <location>
        <begin position="1"/>
        <end position="17"/>
    </location>
</feature>
<proteinExistence type="predicted"/>
<dbReference type="Gene3D" id="2.170.140.10">
    <property type="entry name" value="Chitin binding domain"/>
    <property type="match status" value="3"/>
</dbReference>
<dbReference type="GeneID" id="106011157"/>
<keyword evidence="4" id="KW-1015">Disulfide bond</keyword>
<evidence type="ECO:0000259" key="7">
    <source>
        <dbReference type="PROSITE" id="PS50940"/>
    </source>
</evidence>
<gene>
    <name evidence="9" type="primary">LOC106011157</name>
</gene>
<feature type="domain" description="Chitin-binding type-2" evidence="7">
    <location>
        <begin position="37"/>
        <end position="96"/>
    </location>
</feature>
<dbReference type="Proteomes" id="UP000694888">
    <property type="component" value="Unplaced"/>
</dbReference>
<dbReference type="Pfam" id="PF01607">
    <property type="entry name" value="CBM_14"/>
    <property type="match status" value="2"/>
</dbReference>
<dbReference type="RefSeq" id="XP_012935252.1">
    <property type="nucleotide sequence ID" value="XM_013079798.2"/>
</dbReference>
<dbReference type="InterPro" id="IPR036508">
    <property type="entry name" value="Chitin-bd_dom_sf"/>
</dbReference>
<evidence type="ECO:0000256" key="5">
    <source>
        <dbReference type="ARBA" id="ARBA00023180"/>
    </source>
</evidence>
<evidence type="ECO:0000256" key="4">
    <source>
        <dbReference type="ARBA" id="ARBA00023157"/>
    </source>
</evidence>
<keyword evidence="3" id="KW-0677">Repeat</keyword>
<protein>
    <submittedName>
        <fullName evidence="9">Peritrophin-1-like</fullName>
    </submittedName>
</protein>
<dbReference type="InterPro" id="IPR002557">
    <property type="entry name" value="Chitin-bd_dom"/>
</dbReference>
<evidence type="ECO:0000256" key="2">
    <source>
        <dbReference type="ARBA" id="ARBA00022729"/>
    </source>
</evidence>
<evidence type="ECO:0000256" key="6">
    <source>
        <dbReference type="SAM" id="SignalP"/>
    </source>
</evidence>
<dbReference type="SMART" id="SM00494">
    <property type="entry name" value="ChtBD2"/>
    <property type="match status" value="3"/>
</dbReference>
<keyword evidence="8" id="KW-1185">Reference proteome</keyword>
<name>A0ABM0ZVC8_APLCA</name>
<dbReference type="PANTHER" id="PTHR23301">
    <property type="entry name" value="CHITIN BINDING PERITROPHIN-A"/>
    <property type="match status" value="1"/>
</dbReference>
<keyword evidence="5" id="KW-0325">Glycoprotein</keyword>
<dbReference type="InterPro" id="IPR051940">
    <property type="entry name" value="Chitin_bind-dev_reg"/>
</dbReference>